<dbReference type="InterPro" id="IPR037185">
    <property type="entry name" value="EmrE-like"/>
</dbReference>
<evidence type="ECO:0000256" key="1">
    <source>
        <dbReference type="ARBA" id="ARBA00004141"/>
    </source>
</evidence>
<dbReference type="Proteomes" id="UP000636800">
    <property type="component" value="Unassembled WGS sequence"/>
</dbReference>
<dbReference type="GO" id="GO:0022857">
    <property type="term" value="F:transmembrane transporter activity"/>
    <property type="evidence" value="ECO:0007669"/>
    <property type="project" value="InterPro"/>
</dbReference>
<dbReference type="InterPro" id="IPR030184">
    <property type="entry name" value="WAT1-related"/>
</dbReference>
<evidence type="ECO:0000259" key="7">
    <source>
        <dbReference type="Pfam" id="PF00892"/>
    </source>
</evidence>
<feature type="transmembrane region" description="Helical" evidence="6">
    <location>
        <begin position="155"/>
        <end position="173"/>
    </location>
</feature>
<gene>
    <name evidence="8" type="ORF">HPP92_016401</name>
</gene>
<feature type="domain" description="EamA" evidence="7">
    <location>
        <begin position="85"/>
        <end position="224"/>
    </location>
</feature>
<evidence type="ECO:0000256" key="4">
    <source>
        <dbReference type="ARBA" id="ARBA00022989"/>
    </source>
</evidence>
<evidence type="ECO:0000313" key="9">
    <source>
        <dbReference type="Proteomes" id="UP000636800"/>
    </source>
</evidence>
<keyword evidence="4 6" id="KW-1133">Transmembrane helix</keyword>
<name>A0A835QAV0_VANPL</name>
<evidence type="ECO:0000256" key="5">
    <source>
        <dbReference type="ARBA" id="ARBA00023136"/>
    </source>
</evidence>
<keyword evidence="5 6" id="KW-0472">Membrane</keyword>
<evidence type="ECO:0000313" key="8">
    <source>
        <dbReference type="EMBL" id="KAG0469701.1"/>
    </source>
</evidence>
<dbReference type="AlphaFoldDB" id="A0A835QAV0"/>
<dbReference type="SUPFAM" id="SSF103481">
    <property type="entry name" value="Multidrug resistance efflux transporter EmrE"/>
    <property type="match status" value="1"/>
</dbReference>
<proteinExistence type="inferred from homology"/>
<evidence type="ECO:0000256" key="2">
    <source>
        <dbReference type="ARBA" id="ARBA00007635"/>
    </source>
</evidence>
<comment type="caution">
    <text evidence="8">The sequence shown here is derived from an EMBL/GenBank/DDBJ whole genome shotgun (WGS) entry which is preliminary data.</text>
</comment>
<protein>
    <recommendedName>
        <fullName evidence="6">WAT1-related protein</fullName>
    </recommendedName>
</protein>
<feature type="transmembrane region" description="Helical" evidence="6">
    <location>
        <begin position="82"/>
        <end position="103"/>
    </location>
</feature>
<comment type="subcellular location">
    <subcellularLocation>
        <location evidence="1 6">Membrane</location>
        <topology evidence="1 6">Multi-pass membrane protein</topology>
    </subcellularLocation>
</comment>
<organism evidence="8 9">
    <name type="scientific">Vanilla planifolia</name>
    <name type="common">Vanilla</name>
    <dbReference type="NCBI Taxonomy" id="51239"/>
    <lineage>
        <taxon>Eukaryota</taxon>
        <taxon>Viridiplantae</taxon>
        <taxon>Streptophyta</taxon>
        <taxon>Embryophyta</taxon>
        <taxon>Tracheophyta</taxon>
        <taxon>Spermatophyta</taxon>
        <taxon>Magnoliopsida</taxon>
        <taxon>Liliopsida</taxon>
        <taxon>Asparagales</taxon>
        <taxon>Orchidaceae</taxon>
        <taxon>Vanilloideae</taxon>
        <taxon>Vanilleae</taxon>
        <taxon>Vanilla</taxon>
    </lineage>
</organism>
<keyword evidence="3 6" id="KW-0812">Transmembrane</keyword>
<comment type="similarity">
    <text evidence="2 6">Belongs to the drug/metabolite transporter (DMT) superfamily. Plant drug/metabolite exporter (P-DME) (TC 2.A.7.4) family.</text>
</comment>
<feature type="transmembrane region" description="Helical" evidence="6">
    <location>
        <begin position="180"/>
        <end position="201"/>
    </location>
</feature>
<accession>A0A835QAV0</accession>
<feature type="transmembrane region" description="Helical" evidence="6">
    <location>
        <begin position="207"/>
        <end position="226"/>
    </location>
</feature>
<feature type="transmembrane region" description="Helical" evidence="6">
    <location>
        <begin position="115"/>
        <end position="135"/>
    </location>
</feature>
<evidence type="ECO:0000256" key="3">
    <source>
        <dbReference type="ARBA" id="ARBA00022692"/>
    </source>
</evidence>
<keyword evidence="9" id="KW-1185">Reference proteome</keyword>
<dbReference type="EMBL" id="JADCNL010000008">
    <property type="protein sequence ID" value="KAG0469701.1"/>
    <property type="molecule type" value="Genomic_DNA"/>
</dbReference>
<dbReference type="OrthoDB" id="676979at2759"/>
<reference evidence="8 9" key="1">
    <citation type="journal article" date="2020" name="Nat. Food">
        <title>A phased Vanilla planifolia genome enables genetic improvement of flavour and production.</title>
        <authorList>
            <person name="Hasing T."/>
            <person name="Tang H."/>
            <person name="Brym M."/>
            <person name="Khazi F."/>
            <person name="Huang T."/>
            <person name="Chambers A.H."/>
        </authorList>
    </citation>
    <scope>NUCLEOTIDE SEQUENCE [LARGE SCALE GENOMIC DNA]</scope>
    <source>
        <tissue evidence="8">Leaf</tissue>
    </source>
</reference>
<evidence type="ECO:0000256" key="6">
    <source>
        <dbReference type="RuleBase" id="RU363077"/>
    </source>
</evidence>
<dbReference type="Pfam" id="PF00892">
    <property type="entry name" value="EamA"/>
    <property type="match status" value="1"/>
</dbReference>
<feature type="transmembrane region" description="Helical" evidence="6">
    <location>
        <begin position="30"/>
        <end position="48"/>
    </location>
</feature>
<sequence length="273" mass="29638">MENIIPAITYIMALLLRVETLDIRRRGGQLKITGTLLTVSGAVLLILYKGPMLDFLWFSKGVKQQAGSLGQSSNGGDPTSLMWIRGMIMLIGSTTCWSGFLILQSNTLESYPAELTITSLVCLMGAAASGAVAFLVERGNTEIWVIGWDMRLFTVVYSGIICTGVSYYVLGMVMKEKGPVFASAFSPLCTIITSLMSSIFLSETISLGMTIGAFIMIGGLYFLLWGKTKEELKFSQAAAVEASVITCDQVPNAEFEQENNYKSGSLPMESSYV</sequence>
<dbReference type="InterPro" id="IPR000620">
    <property type="entry name" value="EamA_dom"/>
</dbReference>
<dbReference type="PANTHER" id="PTHR31218">
    <property type="entry name" value="WAT1-RELATED PROTEIN"/>
    <property type="match status" value="1"/>
</dbReference>
<dbReference type="GO" id="GO:0016020">
    <property type="term" value="C:membrane"/>
    <property type="evidence" value="ECO:0007669"/>
    <property type="project" value="UniProtKB-SubCell"/>
</dbReference>